<accession>F5XN81</accession>
<organism evidence="2 3">
    <name type="scientific">Microlunatus phosphovorus (strain ATCC 700054 / DSM 10555 / JCM 9379 / NBRC 101784 / NCIMB 13414 / VKM Ac-1990 / NM-1)</name>
    <dbReference type="NCBI Taxonomy" id="1032480"/>
    <lineage>
        <taxon>Bacteria</taxon>
        <taxon>Bacillati</taxon>
        <taxon>Actinomycetota</taxon>
        <taxon>Actinomycetes</taxon>
        <taxon>Propionibacteriales</taxon>
        <taxon>Propionibacteriaceae</taxon>
        <taxon>Microlunatus</taxon>
    </lineage>
</organism>
<dbReference type="Proteomes" id="UP000007947">
    <property type="component" value="Chromosome"/>
</dbReference>
<protein>
    <recommendedName>
        <fullName evidence="1">Wadjet protein JetD C-terminal domain-containing protein</fullName>
    </recommendedName>
</protein>
<evidence type="ECO:0000313" key="2">
    <source>
        <dbReference type="EMBL" id="BAK36531.1"/>
    </source>
</evidence>
<dbReference type="InterPro" id="IPR024534">
    <property type="entry name" value="JetD_C"/>
</dbReference>
<evidence type="ECO:0000259" key="1">
    <source>
        <dbReference type="Pfam" id="PF09983"/>
    </source>
</evidence>
<gene>
    <name evidence="2" type="ordered locus">MLP_35170</name>
</gene>
<proteinExistence type="predicted"/>
<feature type="domain" description="Wadjet protein JetD C-terminal" evidence="1">
    <location>
        <begin position="1"/>
        <end position="40"/>
    </location>
</feature>
<evidence type="ECO:0000313" key="3">
    <source>
        <dbReference type="Proteomes" id="UP000007947"/>
    </source>
</evidence>
<dbReference type="AlphaFoldDB" id="F5XN81"/>
<dbReference type="eggNOG" id="COG4924">
    <property type="taxonomic scope" value="Bacteria"/>
</dbReference>
<dbReference type="STRING" id="1032480.MLP_35170"/>
<dbReference type="Pfam" id="PF09983">
    <property type="entry name" value="JetD_C"/>
    <property type="match status" value="1"/>
</dbReference>
<keyword evidence="3" id="KW-1185">Reference proteome</keyword>
<dbReference type="RefSeq" id="WP_013864386.1">
    <property type="nucleotide sequence ID" value="NC_015635.1"/>
</dbReference>
<name>F5XN81_MICPN</name>
<dbReference type="KEGG" id="mph:MLP_35170"/>
<dbReference type="EMBL" id="AP012204">
    <property type="protein sequence ID" value="BAK36531.1"/>
    <property type="molecule type" value="Genomic_DNA"/>
</dbReference>
<dbReference type="HOGENOM" id="CLU_3202076_0_0_11"/>
<reference evidence="2 3" key="1">
    <citation type="submission" date="2011-05" db="EMBL/GenBank/DDBJ databases">
        <title>Whole genome sequence of Microlunatus phosphovorus NM-1.</title>
        <authorList>
            <person name="Hosoyama A."/>
            <person name="Sasaki K."/>
            <person name="Harada T."/>
            <person name="Igarashi R."/>
            <person name="Kawakoshi A."/>
            <person name="Sasagawa M."/>
            <person name="Fukada J."/>
            <person name="Nakamura S."/>
            <person name="Katano Y."/>
            <person name="Hanada S."/>
            <person name="Kamagata Y."/>
            <person name="Nakamura N."/>
            <person name="Yamazaki S."/>
            <person name="Fujita N."/>
        </authorList>
    </citation>
    <scope>NUCLEOTIDE SEQUENCE [LARGE SCALE GENOMIC DNA]</scope>
    <source>
        <strain evidence="3">ATCC 700054 / DSM 10555 / JCM 9379 / NBRC 101784 / NCIMB 13414 / VKM Ac-1990 / NM-1</strain>
    </source>
</reference>
<sequence length="45" mass="4914">MVENEITYLSVPVPDDGAVIWGKGFDIDKVGRLPWLAGAELALTR</sequence>